<feature type="region of interest" description="Disordered" evidence="1">
    <location>
        <begin position="1"/>
        <end position="22"/>
    </location>
</feature>
<feature type="region of interest" description="Disordered" evidence="1">
    <location>
        <begin position="231"/>
        <end position="257"/>
    </location>
</feature>
<sequence>MGSTERQGKWPAGTRWKGREPEPVRGRWTLPLAVGLRQLGTLVAGLFLFALGVVLGLQSGLGAISWTVFHEGLARHTPLTIGQATILTSVTMVGASWIAGVPPGLGTLLNMLLVGLFTDLILWSGVIERPESWPGEWALLVSSIAVLGVATGMYISAGLGAGPRDSFNLALSRRSGWSIGLTRWLIEMIVLGIGILLGGSFGIGTILAALLIGPAVGLGFRLFRLEAGGKSTGERDLGHTERRKWARAGGRGTEEQA</sequence>
<organism evidence="3 4">
    <name type="scientific">Thermalbibacter longus</name>
    <dbReference type="NCBI Taxonomy" id="2951981"/>
    <lineage>
        <taxon>Bacteria</taxon>
        <taxon>Pseudomonadati</taxon>
        <taxon>Thermomicrobiota</taxon>
        <taxon>Thermomicrobia</taxon>
        <taxon>Thermomicrobiales</taxon>
        <taxon>Thermomicrobiaceae</taxon>
        <taxon>Thermalbibacter</taxon>
    </lineage>
</organism>
<dbReference type="EMBL" id="JAMSLR010000006">
    <property type="protein sequence ID" value="MCM8749469.1"/>
    <property type="molecule type" value="Genomic_DNA"/>
</dbReference>
<dbReference type="PANTHER" id="PTHR40078">
    <property type="entry name" value="INTEGRAL MEMBRANE PROTEIN-RELATED"/>
    <property type="match status" value="1"/>
</dbReference>
<evidence type="ECO:0000313" key="3">
    <source>
        <dbReference type="EMBL" id="MCM8749469.1"/>
    </source>
</evidence>
<feature type="transmembrane region" description="Helical" evidence="2">
    <location>
        <begin position="46"/>
        <end position="69"/>
    </location>
</feature>
<feature type="transmembrane region" description="Helical" evidence="2">
    <location>
        <begin position="108"/>
        <end position="125"/>
    </location>
</feature>
<evidence type="ECO:0000256" key="2">
    <source>
        <dbReference type="SAM" id="Phobius"/>
    </source>
</evidence>
<dbReference type="Pfam" id="PF19700">
    <property type="entry name" value="DUF6198"/>
    <property type="match status" value="1"/>
</dbReference>
<keyword evidence="2" id="KW-1133">Transmembrane helix</keyword>
<reference evidence="3" key="1">
    <citation type="submission" date="2022-06" db="EMBL/GenBank/DDBJ databases">
        <title>CFH 74404 Thermomicrobiaceae sp.</title>
        <authorList>
            <person name="Ming H."/>
            <person name="Li W.-J."/>
            <person name="Zhao Z."/>
        </authorList>
    </citation>
    <scope>NUCLEOTIDE SEQUENCE</scope>
    <source>
        <strain evidence="3">CFH 74404</strain>
    </source>
</reference>
<dbReference type="InterPro" id="IPR038750">
    <property type="entry name" value="YczE/YyaS-like"/>
</dbReference>
<feature type="transmembrane region" description="Helical" evidence="2">
    <location>
        <begin position="81"/>
        <end position="101"/>
    </location>
</feature>
<keyword evidence="4" id="KW-1185">Reference proteome</keyword>
<accession>A0AA41WF68</accession>
<proteinExistence type="predicted"/>
<feature type="transmembrane region" description="Helical" evidence="2">
    <location>
        <begin position="176"/>
        <end position="197"/>
    </location>
</feature>
<dbReference type="RefSeq" id="WP_284057251.1">
    <property type="nucleotide sequence ID" value="NZ_JAMSLR010000006.1"/>
</dbReference>
<dbReference type="PANTHER" id="PTHR40078:SF1">
    <property type="entry name" value="INTEGRAL MEMBRANE PROTEIN"/>
    <property type="match status" value="1"/>
</dbReference>
<name>A0AA41WF68_9BACT</name>
<protein>
    <submittedName>
        <fullName evidence="3">Membrane protein</fullName>
    </submittedName>
</protein>
<feature type="transmembrane region" description="Helical" evidence="2">
    <location>
        <begin position="137"/>
        <end position="155"/>
    </location>
</feature>
<comment type="caution">
    <text evidence="3">The sequence shown here is derived from an EMBL/GenBank/DDBJ whole genome shotgun (WGS) entry which is preliminary data.</text>
</comment>
<evidence type="ECO:0000256" key="1">
    <source>
        <dbReference type="SAM" id="MobiDB-lite"/>
    </source>
</evidence>
<dbReference type="AlphaFoldDB" id="A0AA41WF68"/>
<feature type="transmembrane region" description="Helical" evidence="2">
    <location>
        <begin position="203"/>
        <end position="223"/>
    </location>
</feature>
<dbReference type="Proteomes" id="UP001165306">
    <property type="component" value="Unassembled WGS sequence"/>
</dbReference>
<evidence type="ECO:0000313" key="4">
    <source>
        <dbReference type="Proteomes" id="UP001165306"/>
    </source>
</evidence>
<keyword evidence="2" id="KW-0812">Transmembrane</keyword>
<keyword evidence="2" id="KW-0472">Membrane</keyword>
<gene>
    <name evidence="3" type="ORF">NET02_09945</name>
</gene>